<feature type="compositionally biased region" description="Basic and acidic residues" evidence="1">
    <location>
        <begin position="1"/>
        <end position="12"/>
    </location>
</feature>
<organism evidence="2 3">
    <name type="scientific">Rhipicephalus microplus</name>
    <name type="common">Cattle tick</name>
    <name type="synonym">Boophilus microplus</name>
    <dbReference type="NCBI Taxonomy" id="6941"/>
    <lineage>
        <taxon>Eukaryota</taxon>
        <taxon>Metazoa</taxon>
        <taxon>Ecdysozoa</taxon>
        <taxon>Arthropoda</taxon>
        <taxon>Chelicerata</taxon>
        <taxon>Arachnida</taxon>
        <taxon>Acari</taxon>
        <taxon>Parasitiformes</taxon>
        <taxon>Ixodida</taxon>
        <taxon>Ixodoidea</taxon>
        <taxon>Ixodidae</taxon>
        <taxon>Rhipicephalinae</taxon>
        <taxon>Rhipicephalus</taxon>
        <taxon>Boophilus</taxon>
    </lineage>
</organism>
<reference evidence="2" key="2">
    <citation type="submission" date="2021-09" db="EMBL/GenBank/DDBJ databases">
        <authorList>
            <person name="Jia N."/>
            <person name="Wang J."/>
            <person name="Shi W."/>
            <person name="Du L."/>
            <person name="Sun Y."/>
            <person name="Zhan W."/>
            <person name="Jiang J."/>
            <person name="Wang Q."/>
            <person name="Zhang B."/>
            <person name="Ji P."/>
            <person name="Sakyi L.B."/>
            <person name="Cui X."/>
            <person name="Yuan T."/>
            <person name="Jiang B."/>
            <person name="Yang W."/>
            <person name="Lam T.T.-Y."/>
            <person name="Chang Q."/>
            <person name="Ding S."/>
            <person name="Wang X."/>
            <person name="Zhu J."/>
            <person name="Ruan X."/>
            <person name="Zhao L."/>
            <person name="Wei J."/>
            <person name="Que T."/>
            <person name="Du C."/>
            <person name="Cheng J."/>
            <person name="Dai P."/>
            <person name="Han X."/>
            <person name="Huang E."/>
            <person name="Gao Y."/>
            <person name="Liu J."/>
            <person name="Shao H."/>
            <person name="Ye R."/>
            <person name="Li L."/>
            <person name="Wei W."/>
            <person name="Wang X."/>
            <person name="Wang C."/>
            <person name="Huo Q."/>
            <person name="Li W."/>
            <person name="Guo W."/>
            <person name="Chen H."/>
            <person name="Chen S."/>
            <person name="Zhou L."/>
            <person name="Zhou L."/>
            <person name="Ni X."/>
            <person name="Tian J."/>
            <person name="Zhou Y."/>
            <person name="Sheng Y."/>
            <person name="Liu T."/>
            <person name="Pan Y."/>
            <person name="Xia L."/>
            <person name="Li J."/>
            <person name="Zhao F."/>
            <person name="Cao W."/>
        </authorList>
    </citation>
    <scope>NUCLEOTIDE SEQUENCE</scope>
    <source>
        <strain evidence="2">Rmic-2018</strain>
        <tissue evidence="2">Larvae</tissue>
    </source>
</reference>
<dbReference type="AlphaFoldDB" id="A0A9J6E5C3"/>
<accession>A0A9J6E5C3</accession>
<dbReference type="Proteomes" id="UP000821866">
    <property type="component" value="Chromosome 4"/>
</dbReference>
<protein>
    <submittedName>
        <fullName evidence="2">Uncharacterized protein</fullName>
    </submittedName>
</protein>
<dbReference type="EMBL" id="JABSTU010000006">
    <property type="protein sequence ID" value="KAH8029289.1"/>
    <property type="molecule type" value="Genomic_DNA"/>
</dbReference>
<evidence type="ECO:0000313" key="2">
    <source>
        <dbReference type="EMBL" id="KAH8029289.1"/>
    </source>
</evidence>
<evidence type="ECO:0000256" key="1">
    <source>
        <dbReference type="SAM" id="MobiDB-lite"/>
    </source>
</evidence>
<comment type="caution">
    <text evidence="2">The sequence shown here is derived from an EMBL/GenBank/DDBJ whole genome shotgun (WGS) entry which is preliminary data.</text>
</comment>
<name>A0A9J6E5C3_RHIMP</name>
<evidence type="ECO:0000313" key="3">
    <source>
        <dbReference type="Proteomes" id="UP000821866"/>
    </source>
</evidence>
<dbReference type="VEuPathDB" id="VectorBase:LOC119167764"/>
<proteinExistence type="predicted"/>
<reference evidence="2" key="1">
    <citation type="journal article" date="2020" name="Cell">
        <title>Large-Scale Comparative Analyses of Tick Genomes Elucidate Their Genetic Diversity and Vector Capacities.</title>
        <authorList>
            <consortium name="Tick Genome and Microbiome Consortium (TIGMIC)"/>
            <person name="Jia N."/>
            <person name="Wang J."/>
            <person name="Shi W."/>
            <person name="Du L."/>
            <person name="Sun Y."/>
            <person name="Zhan W."/>
            <person name="Jiang J.F."/>
            <person name="Wang Q."/>
            <person name="Zhang B."/>
            <person name="Ji P."/>
            <person name="Bell-Sakyi L."/>
            <person name="Cui X.M."/>
            <person name="Yuan T.T."/>
            <person name="Jiang B.G."/>
            <person name="Yang W.F."/>
            <person name="Lam T.T."/>
            <person name="Chang Q.C."/>
            <person name="Ding S.J."/>
            <person name="Wang X.J."/>
            <person name="Zhu J.G."/>
            <person name="Ruan X.D."/>
            <person name="Zhao L."/>
            <person name="Wei J.T."/>
            <person name="Ye R.Z."/>
            <person name="Que T.C."/>
            <person name="Du C.H."/>
            <person name="Zhou Y.H."/>
            <person name="Cheng J.X."/>
            <person name="Dai P.F."/>
            <person name="Guo W.B."/>
            <person name="Han X.H."/>
            <person name="Huang E.J."/>
            <person name="Li L.F."/>
            <person name="Wei W."/>
            <person name="Gao Y.C."/>
            <person name="Liu J.Z."/>
            <person name="Shao H.Z."/>
            <person name="Wang X."/>
            <person name="Wang C.C."/>
            <person name="Yang T.C."/>
            <person name="Huo Q.B."/>
            <person name="Li W."/>
            <person name="Chen H.Y."/>
            <person name="Chen S.E."/>
            <person name="Zhou L.G."/>
            <person name="Ni X.B."/>
            <person name="Tian J.H."/>
            <person name="Sheng Y."/>
            <person name="Liu T."/>
            <person name="Pan Y.S."/>
            <person name="Xia L.Y."/>
            <person name="Li J."/>
            <person name="Zhao F."/>
            <person name="Cao W.C."/>
        </authorList>
    </citation>
    <scope>NUCLEOTIDE SEQUENCE</scope>
    <source>
        <strain evidence="2">Rmic-2018</strain>
    </source>
</reference>
<keyword evidence="3" id="KW-1185">Reference proteome</keyword>
<feature type="region of interest" description="Disordered" evidence="1">
    <location>
        <begin position="1"/>
        <end position="45"/>
    </location>
</feature>
<sequence>MVLADRNDDSRIGRRSHTSSPNGHLTDEGSATDESEQDHGMRVGHDFQAVIPDIISATGEPWYHPLSLGIQCNHELSAT</sequence>
<gene>
    <name evidence="2" type="ORF">HPB51_024999</name>
</gene>